<dbReference type="Pfam" id="PF03478">
    <property type="entry name" value="Beta-prop_KIB1-4"/>
    <property type="match status" value="1"/>
</dbReference>
<name>A0AA88DN60_FICCA</name>
<organism evidence="3 4">
    <name type="scientific">Ficus carica</name>
    <name type="common">Common fig</name>
    <dbReference type="NCBI Taxonomy" id="3494"/>
    <lineage>
        <taxon>Eukaryota</taxon>
        <taxon>Viridiplantae</taxon>
        <taxon>Streptophyta</taxon>
        <taxon>Embryophyta</taxon>
        <taxon>Tracheophyta</taxon>
        <taxon>Spermatophyta</taxon>
        <taxon>Magnoliopsida</taxon>
        <taxon>eudicotyledons</taxon>
        <taxon>Gunneridae</taxon>
        <taxon>Pentapetalae</taxon>
        <taxon>rosids</taxon>
        <taxon>fabids</taxon>
        <taxon>Rosales</taxon>
        <taxon>Moraceae</taxon>
        <taxon>Ficeae</taxon>
        <taxon>Ficus</taxon>
    </lineage>
</organism>
<evidence type="ECO:0000256" key="1">
    <source>
        <dbReference type="SAM" id="MobiDB-lite"/>
    </source>
</evidence>
<comment type="caution">
    <text evidence="3">The sequence shown here is derived from an EMBL/GenBank/DDBJ whole genome shotgun (WGS) entry which is preliminary data.</text>
</comment>
<evidence type="ECO:0000259" key="2">
    <source>
        <dbReference type="Pfam" id="PF03478"/>
    </source>
</evidence>
<reference evidence="3" key="1">
    <citation type="submission" date="2023-07" db="EMBL/GenBank/DDBJ databases">
        <title>draft genome sequence of fig (Ficus carica).</title>
        <authorList>
            <person name="Takahashi T."/>
            <person name="Nishimura K."/>
        </authorList>
    </citation>
    <scope>NUCLEOTIDE SEQUENCE</scope>
</reference>
<sequence>MTKKKNPQIKKSQNSKESQNQINKNDTKTWPNLPQALLKHIAKHPNLIQNFNFGIANKSWRSAPTRQCHFPDQAQAWLLVSDDDDNGRTRQPESVGILFPRDWWWYWYERNRGPAYYPWNHFTGCSHGLLVARPASSSSKLIYLFHPWETWFTEFPPWDDDRIPFKCAAISLPVPSDYSKKGSSIMMVVTGTCDPAFMFNYRLIRGEGCEWIKLDCSLTDPHYSSRQCRKRHDNCMRFTNVIGFKGNFYALSSQGTLAVIEEVGHHRFEITALGKTRAVPSVSCRRFVECLIESDGEILLVFLVSRKAVDAVDHVEVFQLICDDLLWTKIRSLGARTLFVATDSCVSVWADRVGCKRNCVYFTQRAMDGWWEFDMEVGSISPTWNTHDANNLNSISLEWDEPML</sequence>
<gene>
    <name evidence="3" type="ORF">TIFTF001_027421</name>
</gene>
<evidence type="ECO:0000313" key="3">
    <source>
        <dbReference type="EMBL" id="GMN58320.1"/>
    </source>
</evidence>
<feature type="region of interest" description="Disordered" evidence="1">
    <location>
        <begin position="1"/>
        <end position="29"/>
    </location>
</feature>
<feature type="domain" description="KIB1-4 beta-propeller" evidence="2">
    <location>
        <begin position="119"/>
        <end position="368"/>
    </location>
</feature>
<dbReference type="Proteomes" id="UP001187192">
    <property type="component" value="Unassembled WGS sequence"/>
</dbReference>
<proteinExistence type="predicted"/>
<evidence type="ECO:0000313" key="4">
    <source>
        <dbReference type="Proteomes" id="UP001187192"/>
    </source>
</evidence>
<dbReference type="PANTHER" id="PTHR33127:SF69">
    <property type="entry name" value="OS09G0340800 PROTEIN"/>
    <property type="match status" value="1"/>
</dbReference>
<dbReference type="InterPro" id="IPR005174">
    <property type="entry name" value="KIB1-4_b-propeller"/>
</dbReference>
<protein>
    <recommendedName>
        <fullName evidence="2">KIB1-4 beta-propeller domain-containing protein</fullName>
    </recommendedName>
</protein>
<dbReference type="PANTHER" id="PTHR33127">
    <property type="entry name" value="TRANSMEMBRANE PROTEIN"/>
    <property type="match status" value="1"/>
</dbReference>
<dbReference type="AlphaFoldDB" id="A0AA88DN60"/>
<dbReference type="EMBL" id="BTGU01000077">
    <property type="protein sequence ID" value="GMN58320.1"/>
    <property type="molecule type" value="Genomic_DNA"/>
</dbReference>
<feature type="compositionally biased region" description="Polar residues" evidence="1">
    <location>
        <begin position="9"/>
        <end position="29"/>
    </location>
</feature>
<accession>A0AA88DN60</accession>
<keyword evidence="4" id="KW-1185">Reference proteome</keyword>